<comment type="caution">
    <text evidence="1">The sequence shown here is derived from an EMBL/GenBank/DDBJ whole genome shotgun (WGS) entry which is preliminary data.</text>
</comment>
<reference evidence="1" key="1">
    <citation type="submission" date="2016-03" db="EMBL/GenBank/DDBJ databases">
        <title>Microsymbionts genomes from the relict species Vavilovia formosa.</title>
        <authorList>
            <person name="Chirak E."/>
            <person name="Kimeklis A."/>
            <person name="Kopat V."/>
            <person name="Andronov E."/>
        </authorList>
    </citation>
    <scope>NUCLEOTIDE SEQUENCE [LARGE SCALE GENOMIC DNA]</scope>
    <source>
        <strain evidence="1">Vaf12</strain>
    </source>
</reference>
<protein>
    <submittedName>
        <fullName evidence="1">Uncharacterized protein</fullName>
    </submittedName>
</protein>
<dbReference type="EMBL" id="LVYU01000103">
    <property type="protein sequence ID" value="KZA99297.1"/>
    <property type="molecule type" value="Genomic_DNA"/>
</dbReference>
<dbReference type="AlphaFoldDB" id="A0A154IGS3"/>
<gene>
    <name evidence="1" type="ORF">A4A59_23085</name>
</gene>
<sequence>MPVEIDRPVAGDEVVLLERTTPQRYREWLIALTGGIEGVPAEIRNRIPAPEEELKTLLARMLPGDELWLARSRRFEPTALIGNRGIAVVRNGHAVWYRIGMHH</sequence>
<evidence type="ECO:0000313" key="1">
    <source>
        <dbReference type="EMBL" id="KZA99297.1"/>
    </source>
</evidence>
<accession>A0A154IGS3</accession>
<proteinExistence type="predicted"/>
<organism evidence="1">
    <name type="scientific">Rhizobium leguminosarum</name>
    <dbReference type="NCBI Taxonomy" id="384"/>
    <lineage>
        <taxon>Bacteria</taxon>
        <taxon>Pseudomonadati</taxon>
        <taxon>Pseudomonadota</taxon>
        <taxon>Alphaproteobacteria</taxon>
        <taxon>Hyphomicrobiales</taxon>
        <taxon>Rhizobiaceae</taxon>
        <taxon>Rhizobium/Agrobacterium group</taxon>
        <taxon>Rhizobium</taxon>
    </lineage>
</organism>
<name>A0A154IGS3_RHILE</name>